<dbReference type="NCBIfam" id="TIGR00229">
    <property type="entry name" value="sensory_box"/>
    <property type="match status" value="2"/>
</dbReference>
<dbReference type="CDD" id="cd01949">
    <property type="entry name" value="GGDEF"/>
    <property type="match status" value="1"/>
</dbReference>
<dbReference type="SUPFAM" id="SSF55073">
    <property type="entry name" value="Nucleotide cyclase"/>
    <property type="match status" value="1"/>
</dbReference>
<dbReference type="PROSITE" id="PS50883">
    <property type="entry name" value="EAL"/>
    <property type="match status" value="1"/>
</dbReference>
<dbReference type="InterPro" id="IPR029787">
    <property type="entry name" value="Nucleotide_cyclase"/>
</dbReference>
<dbReference type="PROSITE" id="PS50112">
    <property type="entry name" value="PAS"/>
    <property type="match status" value="2"/>
</dbReference>
<dbReference type="SUPFAM" id="SSF55785">
    <property type="entry name" value="PYP-like sensor domain (PAS domain)"/>
    <property type="match status" value="2"/>
</dbReference>
<dbReference type="InterPro" id="IPR000160">
    <property type="entry name" value="GGDEF_dom"/>
</dbReference>
<dbReference type="InterPro" id="IPR052155">
    <property type="entry name" value="Biofilm_reg_signaling"/>
</dbReference>
<dbReference type="Pfam" id="PF08448">
    <property type="entry name" value="PAS_4"/>
    <property type="match status" value="1"/>
</dbReference>
<keyword evidence="7" id="KW-1185">Reference proteome</keyword>
<comment type="caution">
    <text evidence="6">The sequence shown here is derived from an EMBL/GenBank/DDBJ whole genome shotgun (WGS) entry which is preliminary data.</text>
</comment>
<dbReference type="InterPro" id="IPR013656">
    <property type="entry name" value="PAS_4"/>
</dbReference>
<sequence>MKHIFAEYETHALEIEKLRLRMKKSENKHDEFLAALRNNESLNLKILDALPINIFLEDREGRTIFANKQACLCNGMKPDEVVGKTVYDFFPLYIANQMRTGDLEVWQQKELVTKETTVGFQGQESFMYTGKTIIHSDESNEEFLLGFGLDITDRVKAEKRLRDSEEKFRNLVDQAADCFFLIEKNGLIVDINPFACDLLSSKKEDLLYLHVAYLFSNLNNKIITINKSTDFHTSYNFEDYMKKPNGTSIPVDINLRLINISDRQMYLALCRDISEKKKTEAKIQHMAYHDALTGLPNRWYLLSFMNQFLKQTDSNPKSISVLLLDLDHFKVINDSLGHQAGDILLQQVANRLKTIQKKNYSLARLGGDEFIFIIPDSCEDEAKHVSSEVMKIMTPPFHIQKQKINVSTSIGISVYPNDGVDMNTLIKNADIAMYRSKEQGRNCYLQFDSSMLEHARERMEMEIMLREALERKEFVLHYQPKINMLTGKMSGAEALIRWQKGENNLIYPNAFIQVAEETGLIVQIGELVIREACIRCKEWHDQGLTDLSISVNISASQFHKQDIEELIANILLETGLPPYALELELTESTVMKSPEEARVVLKNLKSLGLKISIDDFGTGFSSLSYLRHFPIDTLKIDKSFIMNLDSDHANAMIAKAVISLAHSLNLKVVAEGVENNEQMQFLDSEQCDYAQGYYVSRPLSWDKINEWIK</sequence>
<dbReference type="PANTHER" id="PTHR44757">
    <property type="entry name" value="DIGUANYLATE CYCLASE DGCP"/>
    <property type="match status" value="1"/>
</dbReference>
<dbReference type="RefSeq" id="WP_230497765.1">
    <property type="nucleotide sequence ID" value="NZ_CAKJTG010000020.1"/>
</dbReference>
<proteinExistence type="predicted"/>
<dbReference type="SMART" id="SM00091">
    <property type="entry name" value="PAS"/>
    <property type="match status" value="2"/>
</dbReference>
<evidence type="ECO:0000259" key="2">
    <source>
        <dbReference type="PROSITE" id="PS50112"/>
    </source>
</evidence>
<evidence type="ECO:0008006" key="8">
    <source>
        <dbReference type="Google" id="ProtNLM"/>
    </source>
</evidence>
<protein>
    <recommendedName>
        <fullName evidence="8">EAL domain-containing protein</fullName>
    </recommendedName>
</protein>
<dbReference type="Gene3D" id="3.30.450.20">
    <property type="entry name" value="PAS domain"/>
    <property type="match status" value="2"/>
</dbReference>
<gene>
    <name evidence="6" type="ORF">NEOCIP111885_03275</name>
</gene>
<feature type="coiled-coil region" evidence="1">
    <location>
        <begin position="8"/>
        <end position="35"/>
    </location>
</feature>
<dbReference type="Proteomes" id="UP000789845">
    <property type="component" value="Unassembled WGS sequence"/>
</dbReference>
<feature type="domain" description="PAS" evidence="2">
    <location>
        <begin position="39"/>
        <end position="90"/>
    </location>
</feature>
<dbReference type="InterPro" id="IPR000700">
    <property type="entry name" value="PAS-assoc_C"/>
</dbReference>
<feature type="domain" description="EAL" evidence="4">
    <location>
        <begin position="458"/>
        <end position="709"/>
    </location>
</feature>
<evidence type="ECO:0000259" key="4">
    <source>
        <dbReference type="PROSITE" id="PS50883"/>
    </source>
</evidence>
<dbReference type="SMART" id="SM00052">
    <property type="entry name" value="EAL"/>
    <property type="match status" value="1"/>
</dbReference>
<dbReference type="InterPro" id="IPR035965">
    <property type="entry name" value="PAS-like_dom_sf"/>
</dbReference>
<reference evidence="6" key="1">
    <citation type="submission" date="2021-10" db="EMBL/GenBank/DDBJ databases">
        <authorList>
            <person name="Criscuolo A."/>
        </authorList>
    </citation>
    <scope>NUCLEOTIDE SEQUENCE</scope>
    <source>
        <strain evidence="6">CIP111885</strain>
    </source>
</reference>
<evidence type="ECO:0000313" key="6">
    <source>
        <dbReference type="EMBL" id="CAG9609533.1"/>
    </source>
</evidence>
<evidence type="ECO:0000313" key="7">
    <source>
        <dbReference type="Proteomes" id="UP000789845"/>
    </source>
</evidence>
<dbReference type="CDD" id="cd01948">
    <property type="entry name" value="EAL"/>
    <property type="match status" value="1"/>
</dbReference>
<organism evidence="6 7">
    <name type="scientific">Pseudoneobacillus rhizosphaerae</name>
    <dbReference type="NCBI Taxonomy" id="2880968"/>
    <lineage>
        <taxon>Bacteria</taxon>
        <taxon>Bacillati</taxon>
        <taxon>Bacillota</taxon>
        <taxon>Bacilli</taxon>
        <taxon>Bacillales</taxon>
        <taxon>Bacillaceae</taxon>
        <taxon>Pseudoneobacillus</taxon>
    </lineage>
</organism>
<dbReference type="SMART" id="SM00267">
    <property type="entry name" value="GGDEF"/>
    <property type="match status" value="1"/>
</dbReference>
<accession>A0A9C7GC59</accession>
<dbReference type="PROSITE" id="PS50887">
    <property type="entry name" value="GGDEF"/>
    <property type="match status" value="1"/>
</dbReference>
<dbReference type="InterPro" id="IPR035919">
    <property type="entry name" value="EAL_sf"/>
</dbReference>
<dbReference type="SUPFAM" id="SSF141868">
    <property type="entry name" value="EAL domain-like"/>
    <property type="match status" value="1"/>
</dbReference>
<dbReference type="InterPro" id="IPR043128">
    <property type="entry name" value="Rev_trsase/Diguanyl_cyclase"/>
</dbReference>
<feature type="domain" description="PAS" evidence="2">
    <location>
        <begin position="164"/>
        <end position="207"/>
    </location>
</feature>
<dbReference type="Pfam" id="PF00990">
    <property type="entry name" value="GGDEF"/>
    <property type="match status" value="1"/>
</dbReference>
<feature type="domain" description="GGDEF" evidence="5">
    <location>
        <begin position="317"/>
        <end position="449"/>
    </location>
</feature>
<feature type="domain" description="PAC" evidence="3">
    <location>
        <begin position="235"/>
        <end position="285"/>
    </location>
</feature>
<dbReference type="PANTHER" id="PTHR44757:SF2">
    <property type="entry name" value="BIOFILM ARCHITECTURE MAINTENANCE PROTEIN MBAA"/>
    <property type="match status" value="1"/>
</dbReference>
<name>A0A9C7GC59_9BACI</name>
<dbReference type="AlphaFoldDB" id="A0A9C7GC59"/>
<keyword evidence="1" id="KW-0175">Coiled coil</keyword>
<dbReference type="EMBL" id="CAKJTG010000020">
    <property type="protein sequence ID" value="CAG9609533.1"/>
    <property type="molecule type" value="Genomic_DNA"/>
</dbReference>
<dbReference type="NCBIfam" id="TIGR00254">
    <property type="entry name" value="GGDEF"/>
    <property type="match status" value="1"/>
</dbReference>
<evidence type="ECO:0000256" key="1">
    <source>
        <dbReference type="SAM" id="Coils"/>
    </source>
</evidence>
<dbReference type="FunFam" id="3.30.70.270:FF:000001">
    <property type="entry name" value="Diguanylate cyclase domain protein"/>
    <property type="match status" value="1"/>
</dbReference>
<dbReference type="InterPro" id="IPR001633">
    <property type="entry name" value="EAL_dom"/>
</dbReference>
<evidence type="ECO:0000259" key="5">
    <source>
        <dbReference type="PROSITE" id="PS50887"/>
    </source>
</evidence>
<dbReference type="Pfam" id="PF13426">
    <property type="entry name" value="PAS_9"/>
    <property type="match status" value="1"/>
</dbReference>
<dbReference type="PROSITE" id="PS50113">
    <property type="entry name" value="PAC"/>
    <property type="match status" value="1"/>
</dbReference>
<dbReference type="Gene3D" id="3.30.70.270">
    <property type="match status" value="1"/>
</dbReference>
<evidence type="ECO:0000259" key="3">
    <source>
        <dbReference type="PROSITE" id="PS50113"/>
    </source>
</evidence>
<dbReference type="Pfam" id="PF00563">
    <property type="entry name" value="EAL"/>
    <property type="match status" value="1"/>
</dbReference>
<dbReference type="Gene3D" id="3.20.20.450">
    <property type="entry name" value="EAL domain"/>
    <property type="match status" value="1"/>
</dbReference>
<dbReference type="InterPro" id="IPR000014">
    <property type="entry name" value="PAS"/>
</dbReference>
<dbReference type="FunFam" id="3.20.20.450:FF:000001">
    <property type="entry name" value="Cyclic di-GMP phosphodiesterase yahA"/>
    <property type="match status" value="1"/>
</dbReference>